<feature type="region of interest" description="Disordered" evidence="1">
    <location>
        <begin position="663"/>
        <end position="690"/>
    </location>
</feature>
<name>A0A2A9MF02_BESBE</name>
<dbReference type="OrthoDB" id="10383094at2759"/>
<dbReference type="EMBL" id="NWUJ01000004">
    <property type="protein sequence ID" value="PFH35784.1"/>
    <property type="molecule type" value="Genomic_DNA"/>
</dbReference>
<feature type="compositionally biased region" description="Low complexity" evidence="1">
    <location>
        <begin position="530"/>
        <end position="547"/>
    </location>
</feature>
<feature type="region of interest" description="Disordered" evidence="1">
    <location>
        <begin position="604"/>
        <end position="632"/>
    </location>
</feature>
<evidence type="ECO:0000313" key="3">
    <source>
        <dbReference type="Proteomes" id="UP000224006"/>
    </source>
</evidence>
<feature type="compositionally biased region" description="Basic and acidic residues" evidence="1">
    <location>
        <begin position="468"/>
        <end position="478"/>
    </location>
</feature>
<reference evidence="2 3" key="1">
    <citation type="submission" date="2017-09" db="EMBL/GenBank/DDBJ databases">
        <title>Genome sequencing of Besnoitia besnoiti strain Bb-Ger1.</title>
        <authorList>
            <person name="Schares G."/>
            <person name="Venepally P."/>
            <person name="Lorenzi H.A."/>
        </authorList>
    </citation>
    <scope>NUCLEOTIDE SEQUENCE [LARGE SCALE GENOMIC DNA]</scope>
    <source>
        <strain evidence="2 3">Bb-Ger1</strain>
    </source>
</reference>
<protein>
    <submittedName>
        <fullName evidence="2">Uncharacterized protein</fullName>
    </submittedName>
</protein>
<feature type="region of interest" description="Disordered" evidence="1">
    <location>
        <begin position="209"/>
        <end position="229"/>
    </location>
</feature>
<dbReference type="KEGG" id="bbes:BESB_054350"/>
<keyword evidence="3" id="KW-1185">Reference proteome</keyword>
<feature type="compositionally biased region" description="Basic and acidic residues" evidence="1">
    <location>
        <begin position="487"/>
        <end position="512"/>
    </location>
</feature>
<proteinExistence type="predicted"/>
<feature type="region of interest" description="Disordered" evidence="1">
    <location>
        <begin position="788"/>
        <end position="813"/>
    </location>
</feature>
<sequence>MEGRTWERPRMGAPVVPSAPVAMSSAHESFMFSLFVFVILSRINSVPAAQGMRLPFFRWLFPRLSQPFSAQICKRCVFVSSLVALLSLCSPFLAPAPSFSLYSPPSASASSSLSPLYVEVCAAFRLLFASAAAGPLWHAPSTTEAASAPVILAEAPETPQRGRATTSQASEAIKIVDGRAQTARVESPRTRHPRVAFAEADVVEEFPSAGADAGGWRSKQPAPPLSASHISEKAKPGAWLDGFLSWVATSAGAVAEDDEDYDDGKSQLQASSARTSLLSSTVLDVSAVPGAAELNAEGAMSARVLFSGAESFVLALTVVCNTSGTAHRRLYWRLPRGMTASDLVNSFAMGAPWLGGPGGSLLHLRLCVAGRQSYRLTVRRGFGDRGFFSGEDFSRKPLAQFLSSVTPEDSRGLLAEPLTRQQTAAVSPLASVSWRAKHLFGSGAATEAFEAAGAPQGDGLALSGVERTMTHREPDSGRTRAGLTVVIERRRSGSRRADERGGAEQRSDENKAGSDVGRSSGDARSRREISASVSSSPRSGGPPSAAGQTAEWRSGGGDATSSRRGASADGASIQIALLGKGHLQASPRVLPVTISVEATLSEEDRQEQVGGLAAGADDAERRGPRGRRDGRPLPLELVSLKSILSRASSRDTRFAFTPDYDRRATAVDGDGPGGSVDAASRGEGDRRVTGQSTIVRIPPSQSSSTALPSRRKNLVQMMKETAYQWRNNVFAGLRKKREEARMQTAGPPASAEAAKSIAALDEGATNFFSGSISSTLDSVKSLFASSHTFTHDEALPESSTRRTPRLKRRHARKRERGSLFGWLFGDTRDAEAEEGEQDY</sequence>
<dbReference type="GeneID" id="40310364"/>
<dbReference type="RefSeq" id="XP_029219793.1">
    <property type="nucleotide sequence ID" value="XM_029363870.1"/>
</dbReference>
<comment type="caution">
    <text evidence="2">The sequence shown here is derived from an EMBL/GenBank/DDBJ whole genome shotgun (WGS) entry which is preliminary data.</text>
</comment>
<organism evidence="2 3">
    <name type="scientific">Besnoitia besnoiti</name>
    <name type="common">Apicomplexan protozoan</name>
    <dbReference type="NCBI Taxonomy" id="94643"/>
    <lineage>
        <taxon>Eukaryota</taxon>
        <taxon>Sar</taxon>
        <taxon>Alveolata</taxon>
        <taxon>Apicomplexa</taxon>
        <taxon>Conoidasida</taxon>
        <taxon>Coccidia</taxon>
        <taxon>Eucoccidiorida</taxon>
        <taxon>Eimeriorina</taxon>
        <taxon>Sarcocystidae</taxon>
        <taxon>Besnoitia</taxon>
    </lineage>
</organism>
<accession>A0A2A9MF02</accession>
<gene>
    <name evidence="2" type="ORF">BESB_054350</name>
</gene>
<feature type="region of interest" description="Disordered" evidence="1">
    <location>
        <begin position="468"/>
        <end position="567"/>
    </location>
</feature>
<feature type="compositionally biased region" description="Basic residues" evidence="1">
    <location>
        <begin position="802"/>
        <end position="813"/>
    </location>
</feature>
<evidence type="ECO:0000313" key="2">
    <source>
        <dbReference type="EMBL" id="PFH35784.1"/>
    </source>
</evidence>
<dbReference type="VEuPathDB" id="ToxoDB:BESB_054350"/>
<dbReference type="Proteomes" id="UP000224006">
    <property type="component" value="Chromosome IV"/>
</dbReference>
<feature type="compositionally biased region" description="Basic and acidic residues" evidence="1">
    <location>
        <begin position="618"/>
        <end position="631"/>
    </location>
</feature>
<evidence type="ECO:0000256" key="1">
    <source>
        <dbReference type="SAM" id="MobiDB-lite"/>
    </source>
</evidence>
<dbReference type="AlphaFoldDB" id="A0A2A9MF02"/>